<dbReference type="InterPro" id="IPR016181">
    <property type="entry name" value="Acyl_CoA_acyltransferase"/>
</dbReference>
<gene>
    <name evidence="2" type="ORF">HUK65_13300</name>
</gene>
<dbReference type="Proteomes" id="UP000529417">
    <property type="component" value="Unassembled WGS sequence"/>
</dbReference>
<dbReference type="Pfam" id="PF00583">
    <property type="entry name" value="Acetyltransf_1"/>
    <property type="match status" value="1"/>
</dbReference>
<name>A0A7Z0I115_9RHOB</name>
<proteinExistence type="predicted"/>
<evidence type="ECO:0000259" key="1">
    <source>
        <dbReference type="PROSITE" id="PS51186"/>
    </source>
</evidence>
<organism evidence="2 3">
    <name type="scientific">Rhabdonatronobacter sediminivivens</name>
    <dbReference type="NCBI Taxonomy" id="2743469"/>
    <lineage>
        <taxon>Bacteria</taxon>
        <taxon>Pseudomonadati</taxon>
        <taxon>Pseudomonadota</taxon>
        <taxon>Alphaproteobacteria</taxon>
        <taxon>Rhodobacterales</taxon>
        <taxon>Paracoccaceae</taxon>
        <taxon>Rhabdonatronobacter</taxon>
    </lineage>
</organism>
<dbReference type="EMBL" id="JACBXS010000029">
    <property type="protein sequence ID" value="NYS25965.1"/>
    <property type="molecule type" value="Genomic_DNA"/>
</dbReference>
<dbReference type="InterPro" id="IPR000182">
    <property type="entry name" value="GNAT_dom"/>
</dbReference>
<comment type="caution">
    <text evidence="2">The sequence shown here is derived from an EMBL/GenBank/DDBJ whole genome shotgun (WGS) entry which is preliminary data.</text>
</comment>
<sequence length="236" mass="24629">MAALEATWPPAARMPVGAFMLRDGAGGGKRVSAAVAMAEATEADIAAAEAAMRARGEQPLFMIRAGDGALDDALAARGYAQIDTTLFYAAPVGILARKPAPITLFPIWPPLQIIRDIWTERGIGAARQAVMARAAAPKAALIARVADRAAGAAFVACHGDIAMLHAVEVLPNLRRQGGARNLVTGAAWWAQEQGMRWLALAVTRDNAAARAVYDGLGMMVCGGYHYRMLAAPGAAG</sequence>
<dbReference type="PROSITE" id="PS51186">
    <property type="entry name" value="GNAT"/>
    <property type="match status" value="1"/>
</dbReference>
<keyword evidence="3" id="KW-1185">Reference proteome</keyword>
<reference evidence="2 3" key="1">
    <citation type="journal article" date="2000" name="Arch. Microbiol.">
        <title>Rhodobaca bogoriensis gen. nov. and sp. nov., an alkaliphilic purple nonsulfur bacterium from African Rift Valley soda lakes.</title>
        <authorList>
            <person name="Milford A.D."/>
            <person name="Achenbach L.A."/>
            <person name="Jung D.O."/>
            <person name="Madigan M.T."/>
        </authorList>
    </citation>
    <scope>NUCLEOTIDE SEQUENCE [LARGE SCALE GENOMIC DNA]</scope>
    <source>
        <strain evidence="2 3">2376</strain>
    </source>
</reference>
<accession>A0A7Z0I115</accession>
<feature type="domain" description="N-acetyltransferase" evidence="1">
    <location>
        <begin position="102"/>
        <end position="236"/>
    </location>
</feature>
<evidence type="ECO:0000313" key="3">
    <source>
        <dbReference type="Proteomes" id="UP000529417"/>
    </source>
</evidence>
<dbReference type="GO" id="GO:0016747">
    <property type="term" value="F:acyltransferase activity, transferring groups other than amino-acyl groups"/>
    <property type="evidence" value="ECO:0007669"/>
    <property type="project" value="InterPro"/>
</dbReference>
<dbReference type="AlphaFoldDB" id="A0A7Z0I115"/>
<protein>
    <submittedName>
        <fullName evidence="2">GNAT family N-acetyltransferase</fullName>
    </submittedName>
</protein>
<dbReference type="SUPFAM" id="SSF55729">
    <property type="entry name" value="Acyl-CoA N-acyltransferases (Nat)"/>
    <property type="match status" value="1"/>
</dbReference>
<evidence type="ECO:0000313" key="2">
    <source>
        <dbReference type="EMBL" id="NYS25965.1"/>
    </source>
</evidence>
<keyword evidence="2" id="KW-0808">Transferase</keyword>
<dbReference type="Gene3D" id="3.40.630.30">
    <property type="match status" value="1"/>
</dbReference>